<proteinExistence type="predicted"/>
<evidence type="ECO:0000256" key="6">
    <source>
        <dbReference type="ARBA" id="ARBA00022840"/>
    </source>
</evidence>
<dbReference type="EMBL" id="HBNR01024476">
    <property type="protein sequence ID" value="CAE4576802.1"/>
    <property type="molecule type" value="Transcribed_RNA"/>
</dbReference>
<feature type="region of interest" description="Disordered" evidence="10">
    <location>
        <begin position="314"/>
        <end position="335"/>
    </location>
</feature>
<evidence type="ECO:0000256" key="3">
    <source>
        <dbReference type="ARBA" id="ARBA00022679"/>
    </source>
</evidence>
<dbReference type="Gene3D" id="3.30.200.20">
    <property type="entry name" value="Phosphorylase Kinase, domain 1"/>
    <property type="match status" value="1"/>
</dbReference>
<organism evidence="12">
    <name type="scientific">Alexandrium monilatum</name>
    <dbReference type="NCBI Taxonomy" id="311494"/>
    <lineage>
        <taxon>Eukaryota</taxon>
        <taxon>Sar</taxon>
        <taxon>Alveolata</taxon>
        <taxon>Dinophyceae</taxon>
        <taxon>Gonyaulacales</taxon>
        <taxon>Pyrocystaceae</taxon>
        <taxon>Alexandrium</taxon>
    </lineage>
</organism>
<dbReference type="Gene3D" id="1.10.510.10">
    <property type="entry name" value="Transferase(Phosphotransferase) domain 1"/>
    <property type="match status" value="1"/>
</dbReference>
<reference evidence="12" key="1">
    <citation type="submission" date="2021-01" db="EMBL/GenBank/DDBJ databases">
        <authorList>
            <person name="Corre E."/>
            <person name="Pelletier E."/>
            <person name="Niang G."/>
            <person name="Scheremetjew M."/>
            <person name="Finn R."/>
            <person name="Kale V."/>
            <person name="Holt S."/>
            <person name="Cochrane G."/>
            <person name="Meng A."/>
            <person name="Brown T."/>
            <person name="Cohen L."/>
        </authorList>
    </citation>
    <scope>NUCLEOTIDE SEQUENCE</scope>
    <source>
        <strain evidence="12">CCMP3105</strain>
    </source>
</reference>
<comment type="catalytic activity">
    <reaction evidence="8">
        <text>L-seryl-[protein] + ATP = O-phospho-L-seryl-[protein] + ADP + H(+)</text>
        <dbReference type="Rhea" id="RHEA:17989"/>
        <dbReference type="Rhea" id="RHEA-COMP:9863"/>
        <dbReference type="Rhea" id="RHEA-COMP:11604"/>
        <dbReference type="ChEBI" id="CHEBI:15378"/>
        <dbReference type="ChEBI" id="CHEBI:29999"/>
        <dbReference type="ChEBI" id="CHEBI:30616"/>
        <dbReference type="ChEBI" id="CHEBI:83421"/>
        <dbReference type="ChEBI" id="CHEBI:456216"/>
        <dbReference type="EC" id="2.7.11.1"/>
    </reaction>
</comment>
<keyword evidence="4 9" id="KW-0547">Nucleotide-binding</keyword>
<name>A0A7S4Q9Q7_9DINO</name>
<dbReference type="GO" id="GO:0004674">
    <property type="term" value="F:protein serine/threonine kinase activity"/>
    <property type="evidence" value="ECO:0007669"/>
    <property type="project" value="UniProtKB-KW"/>
</dbReference>
<evidence type="ECO:0000256" key="8">
    <source>
        <dbReference type="ARBA" id="ARBA00048679"/>
    </source>
</evidence>
<keyword evidence="5" id="KW-0418">Kinase</keyword>
<keyword evidence="6 9" id="KW-0067">ATP-binding</keyword>
<dbReference type="InterPro" id="IPR051131">
    <property type="entry name" value="NEK_Ser/Thr_kinase_NIMA"/>
</dbReference>
<evidence type="ECO:0000256" key="2">
    <source>
        <dbReference type="ARBA" id="ARBA00022527"/>
    </source>
</evidence>
<keyword evidence="3" id="KW-0808">Transferase</keyword>
<comment type="catalytic activity">
    <reaction evidence="7">
        <text>L-threonyl-[protein] + ATP = O-phospho-L-threonyl-[protein] + ADP + H(+)</text>
        <dbReference type="Rhea" id="RHEA:46608"/>
        <dbReference type="Rhea" id="RHEA-COMP:11060"/>
        <dbReference type="Rhea" id="RHEA-COMP:11605"/>
        <dbReference type="ChEBI" id="CHEBI:15378"/>
        <dbReference type="ChEBI" id="CHEBI:30013"/>
        <dbReference type="ChEBI" id="CHEBI:30616"/>
        <dbReference type="ChEBI" id="CHEBI:61977"/>
        <dbReference type="ChEBI" id="CHEBI:456216"/>
        <dbReference type="EC" id="2.7.11.1"/>
    </reaction>
</comment>
<dbReference type="EC" id="2.7.11.1" evidence="1"/>
<evidence type="ECO:0000256" key="5">
    <source>
        <dbReference type="ARBA" id="ARBA00022777"/>
    </source>
</evidence>
<dbReference type="SUPFAM" id="SSF47473">
    <property type="entry name" value="EF-hand"/>
    <property type="match status" value="1"/>
</dbReference>
<dbReference type="InterPro" id="IPR017441">
    <property type="entry name" value="Protein_kinase_ATP_BS"/>
</dbReference>
<accession>A0A7S4Q9Q7</accession>
<dbReference type="CDD" id="cd08215">
    <property type="entry name" value="STKc_Nek"/>
    <property type="match status" value="1"/>
</dbReference>
<feature type="domain" description="Protein kinase" evidence="11">
    <location>
        <begin position="20"/>
        <end position="279"/>
    </location>
</feature>
<feature type="binding site" evidence="9">
    <location>
        <position position="49"/>
    </location>
    <ligand>
        <name>ATP</name>
        <dbReference type="ChEBI" id="CHEBI:30616"/>
    </ligand>
</feature>
<feature type="region of interest" description="Disordered" evidence="10">
    <location>
        <begin position="515"/>
        <end position="560"/>
    </location>
</feature>
<dbReference type="InterPro" id="IPR000719">
    <property type="entry name" value="Prot_kinase_dom"/>
</dbReference>
<feature type="compositionally biased region" description="Low complexity" evidence="10">
    <location>
        <begin position="314"/>
        <end position="333"/>
    </location>
</feature>
<dbReference type="InterPro" id="IPR011009">
    <property type="entry name" value="Kinase-like_dom_sf"/>
</dbReference>
<dbReference type="PROSITE" id="PS50011">
    <property type="entry name" value="PROTEIN_KINASE_DOM"/>
    <property type="match status" value="1"/>
</dbReference>
<evidence type="ECO:0000256" key="1">
    <source>
        <dbReference type="ARBA" id="ARBA00012513"/>
    </source>
</evidence>
<evidence type="ECO:0000256" key="10">
    <source>
        <dbReference type="SAM" id="MobiDB-lite"/>
    </source>
</evidence>
<dbReference type="PROSITE" id="PS00107">
    <property type="entry name" value="PROTEIN_KINASE_ATP"/>
    <property type="match status" value="1"/>
</dbReference>
<evidence type="ECO:0000259" key="11">
    <source>
        <dbReference type="PROSITE" id="PS50011"/>
    </source>
</evidence>
<dbReference type="InterPro" id="IPR008271">
    <property type="entry name" value="Ser/Thr_kinase_AS"/>
</dbReference>
<dbReference type="PROSITE" id="PS00108">
    <property type="entry name" value="PROTEIN_KINASE_ST"/>
    <property type="match status" value="1"/>
</dbReference>
<dbReference type="InterPro" id="IPR011992">
    <property type="entry name" value="EF-hand-dom_pair"/>
</dbReference>
<dbReference type="Pfam" id="PF00069">
    <property type="entry name" value="Pkinase"/>
    <property type="match status" value="1"/>
</dbReference>
<dbReference type="PANTHER" id="PTHR44899:SF3">
    <property type="entry name" value="SERINE_THREONINE-PROTEIN KINASE NEK1"/>
    <property type="match status" value="1"/>
</dbReference>
<dbReference type="SUPFAM" id="SSF56112">
    <property type="entry name" value="Protein kinase-like (PK-like)"/>
    <property type="match status" value="1"/>
</dbReference>
<dbReference type="AlphaFoldDB" id="A0A7S4Q9Q7"/>
<protein>
    <recommendedName>
        <fullName evidence="1">non-specific serine/threonine protein kinase</fullName>
        <ecNumber evidence="1">2.7.11.1</ecNumber>
    </recommendedName>
</protein>
<dbReference type="SMART" id="SM00220">
    <property type="entry name" value="S_TKc"/>
    <property type="match status" value="1"/>
</dbReference>
<sequence length="560" mass="59775">MDRGAGVQPRREVDLSGFGYEVISKIGQGHSASASIVRNADAGEMLVAKCVSLEALSDRDQELACQEAVLLQELRHPCIVRYQDSFLVEGANLLVIVMEYCSGGDLRKAISSKASSGGHFSEDQVMTWFVQILLALQYFHSHKVLHRDLKTSNIFIDQTYSTVKVGDFGVSRVLECTQDAAVTMVGTPYYMSPEVCRNAPYSWKSDVWSLGCVLYELCVLKHAFESSSLLGLVYKIVSDHYEPIPASFSSELNDLVCRLLTKSADSRPSVDELLASPYVKSYLDRQRPLAATPAAPDALPPGRTRRTLCAGEPRAAGRGAQQATGAPAAADPPESFDLDEKARVLLLASRIRRRLAAQRLNWVSALAPFDDDGDGVLARGALEAALLSLGLGLSGAEAAALVAALAPTGGGRGGAPLSGFEAKLVDAFVSAEVQRVEAWARRSLEPLSSRVAVFLRERDGQLRGLLPVAAFRAALAELLPGVTEDQLDVLTLLAGKSREGEVDYMSFADAFGAPPPPPLPDCCSPSGSLLGEVAPPPGPPESETPRSLFTAAPLGQSIPS</sequence>
<dbReference type="Gene3D" id="1.10.238.10">
    <property type="entry name" value="EF-hand"/>
    <property type="match status" value="1"/>
</dbReference>
<evidence type="ECO:0000256" key="4">
    <source>
        <dbReference type="ARBA" id="ARBA00022741"/>
    </source>
</evidence>
<keyword evidence="2" id="KW-0723">Serine/threonine-protein kinase</keyword>
<dbReference type="PANTHER" id="PTHR44899">
    <property type="entry name" value="CAMK FAMILY PROTEIN KINASE"/>
    <property type="match status" value="1"/>
</dbReference>
<gene>
    <name evidence="12" type="ORF">AMON00008_LOCUS16422</name>
</gene>
<evidence type="ECO:0000256" key="7">
    <source>
        <dbReference type="ARBA" id="ARBA00047899"/>
    </source>
</evidence>
<evidence type="ECO:0000313" key="12">
    <source>
        <dbReference type="EMBL" id="CAE4576802.1"/>
    </source>
</evidence>
<dbReference type="GO" id="GO:0005524">
    <property type="term" value="F:ATP binding"/>
    <property type="evidence" value="ECO:0007669"/>
    <property type="project" value="UniProtKB-UniRule"/>
</dbReference>
<evidence type="ECO:0000256" key="9">
    <source>
        <dbReference type="PROSITE-ProRule" id="PRU10141"/>
    </source>
</evidence>